<protein>
    <recommendedName>
        <fullName evidence="3">DUF2569 domain-containing protein</fullName>
    </recommendedName>
</protein>
<keyword evidence="1" id="KW-0472">Membrane</keyword>
<feature type="transmembrane region" description="Helical" evidence="1">
    <location>
        <begin position="54"/>
        <end position="78"/>
    </location>
</feature>
<feature type="transmembrane region" description="Helical" evidence="1">
    <location>
        <begin position="116"/>
        <end position="136"/>
    </location>
</feature>
<reference evidence="2" key="1">
    <citation type="submission" date="2018-06" db="EMBL/GenBank/DDBJ databases">
        <authorList>
            <person name="Zhirakovskaya E."/>
        </authorList>
    </citation>
    <scope>NUCLEOTIDE SEQUENCE</scope>
</reference>
<evidence type="ECO:0000313" key="2">
    <source>
        <dbReference type="EMBL" id="VAX07758.1"/>
    </source>
</evidence>
<feature type="transmembrane region" description="Helical" evidence="1">
    <location>
        <begin position="7"/>
        <end position="25"/>
    </location>
</feature>
<evidence type="ECO:0000256" key="1">
    <source>
        <dbReference type="SAM" id="Phobius"/>
    </source>
</evidence>
<keyword evidence="1" id="KW-0812">Transmembrane</keyword>
<gene>
    <name evidence="2" type="ORF">MNBD_GAMMA26-852</name>
</gene>
<name>A0A3B1B8N6_9ZZZZ</name>
<dbReference type="EMBL" id="UOFX01000029">
    <property type="protein sequence ID" value="VAX07758.1"/>
    <property type="molecule type" value="Genomic_DNA"/>
</dbReference>
<sequence>MKHFTLTKAYISWVSVFIIAWIISWQTGELWDLMGQAVDLSGAQTYDASRNEMIIGFIVISLIYWFITVLISGVFVLFTNKQKPWAKYLLSLFCLYQIIYEVYINVETIQSYDISFAIHDWILAISSIIFLVYMGIRPHVKSISSRS</sequence>
<accession>A0A3B1B8N6</accession>
<keyword evidence="1" id="KW-1133">Transmembrane helix</keyword>
<organism evidence="2">
    <name type="scientific">hydrothermal vent metagenome</name>
    <dbReference type="NCBI Taxonomy" id="652676"/>
    <lineage>
        <taxon>unclassified sequences</taxon>
        <taxon>metagenomes</taxon>
        <taxon>ecological metagenomes</taxon>
    </lineage>
</organism>
<evidence type="ECO:0008006" key="3">
    <source>
        <dbReference type="Google" id="ProtNLM"/>
    </source>
</evidence>
<feature type="transmembrane region" description="Helical" evidence="1">
    <location>
        <begin position="85"/>
        <end position="104"/>
    </location>
</feature>
<proteinExistence type="predicted"/>
<dbReference type="AlphaFoldDB" id="A0A3B1B8N6"/>